<comment type="similarity">
    <text evidence="1">Belongs to the sigma-70 factor family. ECF subfamily.</text>
</comment>
<dbReference type="GO" id="GO:0006352">
    <property type="term" value="P:DNA-templated transcription initiation"/>
    <property type="evidence" value="ECO:0007669"/>
    <property type="project" value="InterPro"/>
</dbReference>
<sequence length="178" mass="21769">MKEEIGHIDLIERACDGDEHACQKLLNLYKGRIFSYVYRMVRNYHDAEDLTFDTFIRCFKALHRFDRTKQFSTWLFTIAHNLVIDFYRKNKQEYEYFDEKHAIKDDFVYDYEKKKKLEKIERALTKLPALDREIVILFHKEEYSYQEISEIVKLPVTTIKTRLHRARKKLQQLVHENR</sequence>
<dbReference type="EMBL" id="LJNI01000039">
    <property type="protein sequence ID" value="KPJ73169.1"/>
    <property type="molecule type" value="Genomic_DNA"/>
</dbReference>
<comment type="caution">
    <text evidence="8">The sequence shown here is derived from an EMBL/GenBank/DDBJ whole genome shotgun (WGS) entry which is preliminary data.</text>
</comment>
<dbReference type="InterPro" id="IPR039425">
    <property type="entry name" value="RNA_pol_sigma-70-like"/>
</dbReference>
<evidence type="ECO:0000256" key="4">
    <source>
        <dbReference type="ARBA" id="ARBA00023125"/>
    </source>
</evidence>
<keyword evidence="3" id="KW-0731">Sigma factor</keyword>
<dbReference type="PANTHER" id="PTHR43133">
    <property type="entry name" value="RNA POLYMERASE ECF-TYPE SIGMA FACTO"/>
    <property type="match status" value="1"/>
</dbReference>
<feature type="domain" description="RNA polymerase sigma factor 70 region 4 type 2" evidence="7">
    <location>
        <begin position="118"/>
        <end position="170"/>
    </location>
</feature>
<dbReference type="Gene3D" id="1.10.10.10">
    <property type="entry name" value="Winged helix-like DNA-binding domain superfamily/Winged helix DNA-binding domain"/>
    <property type="match status" value="1"/>
</dbReference>
<keyword evidence="2" id="KW-0805">Transcription regulation</keyword>
<name>A0A0S7YEH0_UNCT6</name>
<dbReference type="Proteomes" id="UP000051012">
    <property type="component" value="Unassembled WGS sequence"/>
</dbReference>
<dbReference type="Gene3D" id="1.10.1740.10">
    <property type="match status" value="1"/>
</dbReference>
<dbReference type="InterPro" id="IPR013324">
    <property type="entry name" value="RNA_pol_sigma_r3/r4-like"/>
</dbReference>
<organism evidence="8 9">
    <name type="scientific">candidate division TA06 bacterium DG_78</name>
    <dbReference type="NCBI Taxonomy" id="1703772"/>
    <lineage>
        <taxon>Bacteria</taxon>
        <taxon>Bacteria division TA06</taxon>
    </lineage>
</organism>
<accession>A0A0S7YEH0</accession>
<proteinExistence type="inferred from homology"/>
<dbReference type="CDD" id="cd06171">
    <property type="entry name" value="Sigma70_r4"/>
    <property type="match status" value="1"/>
</dbReference>
<dbReference type="Pfam" id="PF08281">
    <property type="entry name" value="Sigma70_r4_2"/>
    <property type="match status" value="1"/>
</dbReference>
<dbReference type="Pfam" id="PF04542">
    <property type="entry name" value="Sigma70_r2"/>
    <property type="match status" value="1"/>
</dbReference>
<dbReference type="InterPro" id="IPR014284">
    <property type="entry name" value="RNA_pol_sigma-70_dom"/>
</dbReference>
<dbReference type="GO" id="GO:0003677">
    <property type="term" value="F:DNA binding"/>
    <property type="evidence" value="ECO:0007669"/>
    <property type="project" value="UniProtKB-KW"/>
</dbReference>
<keyword evidence="5" id="KW-0804">Transcription</keyword>
<feature type="domain" description="RNA polymerase sigma-70 region 2" evidence="6">
    <location>
        <begin position="27"/>
        <end position="91"/>
    </location>
</feature>
<reference evidence="8 9" key="1">
    <citation type="journal article" date="2015" name="Microbiome">
        <title>Genomic resolution of linkages in carbon, nitrogen, and sulfur cycling among widespread estuary sediment bacteria.</title>
        <authorList>
            <person name="Baker B.J."/>
            <person name="Lazar C.S."/>
            <person name="Teske A.P."/>
            <person name="Dick G.J."/>
        </authorList>
    </citation>
    <scope>NUCLEOTIDE SEQUENCE [LARGE SCALE GENOMIC DNA]</scope>
    <source>
        <strain evidence="8">DG_78</strain>
    </source>
</reference>
<dbReference type="InterPro" id="IPR036388">
    <property type="entry name" value="WH-like_DNA-bd_sf"/>
</dbReference>
<evidence type="ECO:0000256" key="1">
    <source>
        <dbReference type="ARBA" id="ARBA00010641"/>
    </source>
</evidence>
<dbReference type="GO" id="GO:0016987">
    <property type="term" value="F:sigma factor activity"/>
    <property type="evidence" value="ECO:0007669"/>
    <property type="project" value="UniProtKB-KW"/>
</dbReference>
<dbReference type="AlphaFoldDB" id="A0A0S7YEH0"/>
<protein>
    <recommendedName>
        <fullName evidence="10">RNA polymerase subunit sigma-24</fullName>
    </recommendedName>
</protein>
<dbReference type="SUPFAM" id="SSF88659">
    <property type="entry name" value="Sigma3 and sigma4 domains of RNA polymerase sigma factors"/>
    <property type="match status" value="1"/>
</dbReference>
<evidence type="ECO:0000313" key="8">
    <source>
        <dbReference type="EMBL" id="KPJ73169.1"/>
    </source>
</evidence>
<evidence type="ECO:0000256" key="3">
    <source>
        <dbReference type="ARBA" id="ARBA00023082"/>
    </source>
</evidence>
<evidence type="ECO:0000313" key="9">
    <source>
        <dbReference type="Proteomes" id="UP000051012"/>
    </source>
</evidence>
<dbReference type="InterPro" id="IPR007627">
    <property type="entry name" value="RNA_pol_sigma70_r2"/>
</dbReference>
<dbReference type="InterPro" id="IPR013249">
    <property type="entry name" value="RNA_pol_sigma70_r4_t2"/>
</dbReference>
<dbReference type="SUPFAM" id="SSF88946">
    <property type="entry name" value="Sigma2 domain of RNA polymerase sigma factors"/>
    <property type="match status" value="1"/>
</dbReference>
<evidence type="ECO:0000259" key="7">
    <source>
        <dbReference type="Pfam" id="PF08281"/>
    </source>
</evidence>
<dbReference type="PANTHER" id="PTHR43133:SF8">
    <property type="entry name" value="RNA POLYMERASE SIGMA FACTOR HI_1459-RELATED"/>
    <property type="match status" value="1"/>
</dbReference>
<dbReference type="InterPro" id="IPR013325">
    <property type="entry name" value="RNA_pol_sigma_r2"/>
</dbReference>
<dbReference type="NCBIfam" id="TIGR02937">
    <property type="entry name" value="sigma70-ECF"/>
    <property type="match status" value="1"/>
</dbReference>
<evidence type="ECO:0008006" key="10">
    <source>
        <dbReference type="Google" id="ProtNLM"/>
    </source>
</evidence>
<evidence type="ECO:0000259" key="6">
    <source>
        <dbReference type="Pfam" id="PF04542"/>
    </source>
</evidence>
<evidence type="ECO:0000256" key="5">
    <source>
        <dbReference type="ARBA" id="ARBA00023163"/>
    </source>
</evidence>
<evidence type="ECO:0000256" key="2">
    <source>
        <dbReference type="ARBA" id="ARBA00023015"/>
    </source>
</evidence>
<keyword evidence="4" id="KW-0238">DNA-binding</keyword>
<gene>
    <name evidence="8" type="ORF">AMJ52_04100</name>
</gene>